<organism evidence="1 2">
    <name type="scientific">Ataeniobius toweri</name>
    <dbReference type="NCBI Taxonomy" id="208326"/>
    <lineage>
        <taxon>Eukaryota</taxon>
        <taxon>Metazoa</taxon>
        <taxon>Chordata</taxon>
        <taxon>Craniata</taxon>
        <taxon>Vertebrata</taxon>
        <taxon>Euteleostomi</taxon>
        <taxon>Actinopterygii</taxon>
        <taxon>Neopterygii</taxon>
        <taxon>Teleostei</taxon>
        <taxon>Neoteleostei</taxon>
        <taxon>Acanthomorphata</taxon>
        <taxon>Ovalentaria</taxon>
        <taxon>Atherinomorphae</taxon>
        <taxon>Cyprinodontiformes</taxon>
        <taxon>Goodeidae</taxon>
        <taxon>Ataeniobius</taxon>
    </lineage>
</organism>
<dbReference type="Proteomes" id="UP001345963">
    <property type="component" value="Unassembled WGS sequence"/>
</dbReference>
<protein>
    <submittedName>
        <fullName evidence="1">Uncharacterized protein</fullName>
    </submittedName>
</protein>
<sequence>MRVSQNLNLCSFFKVPSWILPVVPAQPDPVHLLSSPFGLLDAQPPKPVCRPTNCLPVENTDLSIQELISSPRLLNPPATSDTMSIWTKLSEECFQCLGESMPRRIKEALKAKVDPSRY</sequence>
<gene>
    <name evidence="1" type="ORF">ATANTOWER_028472</name>
</gene>
<reference evidence="1 2" key="1">
    <citation type="submission" date="2021-07" db="EMBL/GenBank/DDBJ databases">
        <authorList>
            <person name="Palmer J.M."/>
        </authorList>
    </citation>
    <scope>NUCLEOTIDE SEQUENCE [LARGE SCALE GENOMIC DNA]</scope>
    <source>
        <strain evidence="1 2">AT_MEX2019</strain>
        <tissue evidence="1">Muscle</tissue>
    </source>
</reference>
<keyword evidence="2" id="KW-1185">Reference proteome</keyword>
<evidence type="ECO:0000313" key="1">
    <source>
        <dbReference type="EMBL" id="MED6247036.1"/>
    </source>
</evidence>
<name>A0ABU7BAN2_9TELE</name>
<comment type="caution">
    <text evidence="1">The sequence shown here is derived from an EMBL/GenBank/DDBJ whole genome shotgun (WGS) entry which is preliminary data.</text>
</comment>
<proteinExistence type="predicted"/>
<evidence type="ECO:0000313" key="2">
    <source>
        <dbReference type="Proteomes" id="UP001345963"/>
    </source>
</evidence>
<accession>A0ABU7BAN2</accession>
<dbReference type="EMBL" id="JAHUTI010046502">
    <property type="protein sequence ID" value="MED6247036.1"/>
    <property type="molecule type" value="Genomic_DNA"/>
</dbReference>